<dbReference type="GO" id="GO:0016020">
    <property type="term" value="C:membrane"/>
    <property type="evidence" value="ECO:0007669"/>
    <property type="project" value="UniProtKB-SubCell"/>
</dbReference>
<protein>
    <recommendedName>
        <fullName evidence="9">Proton-coupled folate transporter</fullName>
    </recommendedName>
</protein>
<dbReference type="PANTHER" id="PTHR23507">
    <property type="entry name" value="ZGC:174356"/>
    <property type="match status" value="1"/>
</dbReference>
<dbReference type="EMBL" id="CAIIXF020000009">
    <property type="protein sequence ID" value="CAH1795671.1"/>
    <property type="molecule type" value="Genomic_DNA"/>
</dbReference>
<dbReference type="Pfam" id="PF07690">
    <property type="entry name" value="MFS_1"/>
    <property type="match status" value="1"/>
</dbReference>
<evidence type="ECO:0000313" key="7">
    <source>
        <dbReference type="EMBL" id="CAH1795671.1"/>
    </source>
</evidence>
<name>A0A8S4PQN2_OWEFU</name>
<dbReference type="InterPro" id="IPR011701">
    <property type="entry name" value="MFS"/>
</dbReference>
<feature type="region of interest" description="Disordered" evidence="5">
    <location>
        <begin position="441"/>
        <end position="482"/>
    </location>
</feature>
<dbReference type="GO" id="GO:0022857">
    <property type="term" value="F:transmembrane transporter activity"/>
    <property type="evidence" value="ECO:0007669"/>
    <property type="project" value="InterPro"/>
</dbReference>
<comment type="caution">
    <text evidence="7">The sequence shown here is derived from an EMBL/GenBank/DDBJ whole genome shotgun (WGS) entry which is preliminary data.</text>
</comment>
<comment type="subcellular location">
    <subcellularLocation>
        <location evidence="1">Membrane</location>
        <topology evidence="1">Multi-pass membrane protein</topology>
    </subcellularLocation>
</comment>
<evidence type="ECO:0000256" key="2">
    <source>
        <dbReference type="ARBA" id="ARBA00022692"/>
    </source>
</evidence>
<dbReference type="PANTHER" id="PTHR23507:SF1">
    <property type="entry name" value="FI18259P1-RELATED"/>
    <property type="match status" value="1"/>
</dbReference>
<feature type="transmembrane region" description="Helical" evidence="6">
    <location>
        <begin position="82"/>
        <end position="103"/>
    </location>
</feature>
<evidence type="ECO:0000256" key="1">
    <source>
        <dbReference type="ARBA" id="ARBA00004141"/>
    </source>
</evidence>
<evidence type="ECO:0000256" key="4">
    <source>
        <dbReference type="ARBA" id="ARBA00023136"/>
    </source>
</evidence>
<proteinExistence type="predicted"/>
<feature type="transmembrane region" description="Helical" evidence="6">
    <location>
        <begin position="54"/>
        <end position="75"/>
    </location>
</feature>
<feature type="transmembrane region" description="Helical" evidence="6">
    <location>
        <begin position="400"/>
        <end position="423"/>
    </location>
</feature>
<keyword evidence="8" id="KW-1185">Reference proteome</keyword>
<feature type="transmembrane region" description="Helical" evidence="6">
    <location>
        <begin position="338"/>
        <end position="359"/>
    </location>
</feature>
<dbReference type="InterPro" id="IPR036259">
    <property type="entry name" value="MFS_trans_sf"/>
</dbReference>
<accession>A0A8S4PQN2</accession>
<reference evidence="7" key="1">
    <citation type="submission" date="2022-03" db="EMBL/GenBank/DDBJ databases">
        <authorList>
            <person name="Martin C."/>
        </authorList>
    </citation>
    <scope>NUCLEOTIDE SEQUENCE</scope>
</reference>
<dbReference type="Proteomes" id="UP000749559">
    <property type="component" value="Unassembled WGS sequence"/>
</dbReference>
<dbReference type="Gene3D" id="1.20.1250.20">
    <property type="entry name" value="MFS general substrate transporter like domains"/>
    <property type="match status" value="1"/>
</dbReference>
<evidence type="ECO:0000256" key="3">
    <source>
        <dbReference type="ARBA" id="ARBA00022989"/>
    </source>
</evidence>
<feature type="transmembrane region" description="Helical" evidence="6">
    <location>
        <begin position="177"/>
        <end position="198"/>
    </location>
</feature>
<dbReference type="SUPFAM" id="SSF103473">
    <property type="entry name" value="MFS general substrate transporter"/>
    <property type="match status" value="1"/>
</dbReference>
<evidence type="ECO:0000313" key="8">
    <source>
        <dbReference type="Proteomes" id="UP000749559"/>
    </source>
</evidence>
<gene>
    <name evidence="7" type="ORF">OFUS_LOCUS20181</name>
</gene>
<dbReference type="AlphaFoldDB" id="A0A8S4PQN2"/>
<organism evidence="7 8">
    <name type="scientific">Owenia fusiformis</name>
    <name type="common">Polychaete worm</name>
    <dbReference type="NCBI Taxonomy" id="6347"/>
    <lineage>
        <taxon>Eukaryota</taxon>
        <taxon>Metazoa</taxon>
        <taxon>Spiralia</taxon>
        <taxon>Lophotrochozoa</taxon>
        <taxon>Annelida</taxon>
        <taxon>Polychaeta</taxon>
        <taxon>Sedentaria</taxon>
        <taxon>Canalipalpata</taxon>
        <taxon>Sabellida</taxon>
        <taxon>Oweniida</taxon>
        <taxon>Oweniidae</taxon>
        <taxon>Owenia</taxon>
    </lineage>
</organism>
<keyword evidence="3 6" id="KW-1133">Transmembrane helix</keyword>
<dbReference type="OrthoDB" id="3026777at2759"/>
<feature type="transmembrane region" description="Helical" evidence="6">
    <location>
        <begin position="371"/>
        <end position="394"/>
    </location>
</feature>
<evidence type="ECO:0008006" key="9">
    <source>
        <dbReference type="Google" id="ProtNLM"/>
    </source>
</evidence>
<evidence type="ECO:0000256" key="6">
    <source>
        <dbReference type="SAM" id="Phobius"/>
    </source>
</evidence>
<evidence type="ECO:0000256" key="5">
    <source>
        <dbReference type="SAM" id="MobiDB-lite"/>
    </source>
</evidence>
<feature type="transmembrane region" description="Helical" evidence="6">
    <location>
        <begin position="109"/>
        <end position="132"/>
    </location>
</feature>
<keyword evidence="2 6" id="KW-0812">Transmembrane</keyword>
<sequence length="508" mass="56680">MAQSMLEPTARLFIYETTCKQGFTDTVNKTVCGHLKEFPEYENMVQELSAEYLMAYKVLLNVPVIILSLFCGAWSDKVGRKLPIMLPCLGNIFSVLLYMLGSAPRMPTMVLIMIGSGLSGIFGKSAVITMALHSYVADVTDKANRTRRLGKLLGMNFFGYCCGSLLAGALLEVVNFNVIFTIVTLINGIAVMVTLCCMEESVQNPQTAFPSGDQKPTFLFKLTNMRDSLLVVFKRRENNARCYICMLFFIIVAHQTCKSGEQDISMLYVKRSPLDWPRSWYGYLLAIEYAASGLAQFFMLPILTNVLKLKDSTIIMTGITFKFTRLMMISFADKSWMVYLSMVIGGPTSLIVAGVKSILSKTVHEDEIGKTFSLLSCGETLSNLFGSIIINNIYVATVNIYPGFAFLLDAAFYFILFIIMLLLARDMDINAQYGLLKEFSPSCKSESPDENIDRSSVSSTPKYDDGPGAIEPIQPINENIGADETMHLQRGVIDKRDKMFYDSVSKRD</sequence>
<feature type="transmembrane region" description="Helical" evidence="6">
    <location>
        <begin position="152"/>
        <end position="171"/>
    </location>
</feature>
<keyword evidence="4 6" id="KW-0472">Membrane</keyword>
<feature type="transmembrane region" description="Helical" evidence="6">
    <location>
        <begin position="280"/>
        <end position="302"/>
    </location>
</feature>